<protein>
    <recommendedName>
        <fullName evidence="4">EF-hand domain-containing protein</fullName>
    </recommendedName>
</protein>
<proteinExistence type="predicted"/>
<comment type="caution">
    <text evidence="2">The sequence shown here is derived from an EMBL/GenBank/DDBJ whole genome shotgun (WGS) entry which is preliminary data.</text>
</comment>
<feature type="compositionally biased region" description="Polar residues" evidence="1">
    <location>
        <begin position="14"/>
        <end position="32"/>
    </location>
</feature>
<evidence type="ECO:0000313" key="2">
    <source>
        <dbReference type="EMBL" id="MCL6270949.1"/>
    </source>
</evidence>
<dbReference type="Proteomes" id="UP001203338">
    <property type="component" value="Unassembled WGS sequence"/>
</dbReference>
<evidence type="ECO:0000313" key="3">
    <source>
        <dbReference type="Proteomes" id="UP001203338"/>
    </source>
</evidence>
<dbReference type="EMBL" id="JAMFLX010000018">
    <property type="protein sequence ID" value="MCL6270949.1"/>
    <property type="molecule type" value="Genomic_DNA"/>
</dbReference>
<sequence>MPGFEGTTPPPSTNPVQPSGTYGPHQKSSQPELKSYLLGHYRKDSTYGQAPAKPLSERKVGYFESESKVLKEKLEDCLMPILKDETLLAGMESSHLSFLHNLQSLDFSGTNKATREAVIARQQARTDPKVALNPNVKALLEDKGVIYEETPGTIPFDPENMNHQALLSIEQCIDILETIQAQDKTQKAKIGPALEQFKAFRSHLMKQQWPHYFNEKYLGNIHLVQDDKVCWRSDLAIYPPQISPIPEASRFLGGVFSAGEGVPKAISTAWLSMNQDLLPKEFLKTRPKSPVPVFDHQATNSAMLNRETLLSPTFDDTHTMTTSMKGVGITYDSTSQVTEYDSDNPDHVMLVKITNLQSLNAGLRERAGDLNREGKITFEDAEALNIFLGDSDNKLESLAHEAAARIWPKDFKPGHYKHQQLVSGDQPMWCSVYCYPRTTNYLN</sequence>
<keyword evidence="3" id="KW-1185">Reference proteome</keyword>
<dbReference type="RefSeq" id="WP_249700258.1">
    <property type="nucleotide sequence ID" value="NZ_JAMFLX010000018.1"/>
</dbReference>
<evidence type="ECO:0008006" key="4">
    <source>
        <dbReference type="Google" id="ProtNLM"/>
    </source>
</evidence>
<feature type="region of interest" description="Disordered" evidence="1">
    <location>
        <begin position="1"/>
        <end position="32"/>
    </location>
</feature>
<gene>
    <name evidence="2" type="ORF">M3P05_13545</name>
</gene>
<evidence type="ECO:0000256" key="1">
    <source>
        <dbReference type="SAM" id="MobiDB-lite"/>
    </source>
</evidence>
<accession>A0ABT0PHS8</accession>
<reference evidence="2 3" key="1">
    <citation type="submission" date="2022-05" db="EMBL/GenBank/DDBJ databases">
        <authorList>
            <person name="Park J.-S."/>
        </authorList>
    </citation>
    <scope>NUCLEOTIDE SEQUENCE [LARGE SCALE GENOMIC DNA]</scope>
    <source>
        <strain evidence="2 3">2012CJ34-2</strain>
    </source>
</reference>
<name>A0ABT0PHS8_9GAMM</name>
<organism evidence="2 3">
    <name type="scientific">Parendozoicomonas callyspongiae</name>
    <dbReference type="NCBI Taxonomy" id="2942213"/>
    <lineage>
        <taxon>Bacteria</taxon>
        <taxon>Pseudomonadati</taxon>
        <taxon>Pseudomonadota</taxon>
        <taxon>Gammaproteobacteria</taxon>
        <taxon>Oceanospirillales</taxon>
        <taxon>Endozoicomonadaceae</taxon>
        <taxon>Parendozoicomonas</taxon>
    </lineage>
</organism>